<protein>
    <submittedName>
        <fullName evidence="2">Chromosome partitioning protein</fullName>
    </submittedName>
</protein>
<dbReference type="Proteomes" id="UP001231362">
    <property type="component" value="Unassembled WGS sequence"/>
</dbReference>
<dbReference type="PIRSF" id="PIRSF009320">
    <property type="entry name" value="Nuc_binding_HP_1000"/>
    <property type="match status" value="1"/>
</dbReference>
<reference evidence="2 3" key="1">
    <citation type="submission" date="2023-07" db="EMBL/GenBank/DDBJ databases">
        <title>Genomic Encyclopedia of Type Strains, Phase IV (KMG-IV): sequencing the most valuable type-strain genomes for metagenomic binning, comparative biology and taxonomic classification.</title>
        <authorList>
            <person name="Goeker M."/>
        </authorList>
    </citation>
    <scope>NUCLEOTIDE SEQUENCE [LARGE SCALE GENOMIC DNA]</scope>
    <source>
        <strain evidence="2 3">DSM 23948</strain>
    </source>
</reference>
<dbReference type="InterPro" id="IPR025669">
    <property type="entry name" value="AAA_dom"/>
</dbReference>
<dbReference type="PANTHER" id="PTHR13696:SF52">
    <property type="entry name" value="PARA FAMILY PROTEIN CT_582"/>
    <property type="match status" value="1"/>
</dbReference>
<accession>A0ABT9VA07</accession>
<dbReference type="SUPFAM" id="SSF52540">
    <property type="entry name" value="P-loop containing nucleoside triphosphate hydrolases"/>
    <property type="match status" value="1"/>
</dbReference>
<evidence type="ECO:0000313" key="2">
    <source>
        <dbReference type="EMBL" id="MDQ0157759.1"/>
    </source>
</evidence>
<feature type="domain" description="AAA" evidence="1">
    <location>
        <begin position="9"/>
        <end position="184"/>
    </location>
</feature>
<dbReference type="Gene3D" id="3.40.50.300">
    <property type="entry name" value="P-loop containing nucleotide triphosphate hydrolases"/>
    <property type="match status" value="1"/>
</dbReference>
<proteinExistence type="predicted"/>
<keyword evidence="3" id="KW-1185">Reference proteome</keyword>
<gene>
    <name evidence="2" type="ORF">J2S07_004109</name>
</gene>
<organism evidence="2 3">
    <name type="scientific">Anoxybacillus andreesenii</name>
    <dbReference type="NCBI Taxonomy" id="1325932"/>
    <lineage>
        <taxon>Bacteria</taxon>
        <taxon>Bacillati</taxon>
        <taxon>Bacillota</taxon>
        <taxon>Bacilli</taxon>
        <taxon>Bacillales</taxon>
        <taxon>Anoxybacillaceae</taxon>
        <taxon>Anoxybacillus</taxon>
    </lineage>
</organism>
<evidence type="ECO:0000259" key="1">
    <source>
        <dbReference type="Pfam" id="PF13614"/>
    </source>
</evidence>
<dbReference type="CDD" id="cd02042">
    <property type="entry name" value="ParAB_family"/>
    <property type="match status" value="1"/>
</dbReference>
<evidence type="ECO:0000313" key="3">
    <source>
        <dbReference type="Proteomes" id="UP001231362"/>
    </source>
</evidence>
<dbReference type="InterPro" id="IPR050678">
    <property type="entry name" value="DNA_Partitioning_ATPase"/>
</dbReference>
<dbReference type="EMBL" id="JAUSTU010000037">
    <property type="protein sequence ID" value="MDQ0157759.1"/>
    <property type="molecule type" value="Genomic_DNA"/>
</dbReference>
<dbReference type="Pfam" id="PF13614">
    <property type="entry name" value="AAA_31"/>
    <property type="match status" value="1"/>
</dbReference>
<dbReference type="InterPro" id="IPR027417">
    <property type="entry name" value="P-loop_NTPase"/>
</dbReference>
<comment type="caution">
    <text evidence="2">The sequence shown here is derived from an EMBL/GenBank/DDBJ whole genome shotgun (WGS) entry which is preliminary data.</text>
</comment>
<name>A0ABT9VA07_9BACL</name>
<dbReference type="PANTHER" id="PTHR13696">
    <property type="entry name" value="P-LOOP CONTAINING NUCLEOSIDE TRIPHOSPHATE HYDROLASE"/>
    <property type="match status" value="1"/>
</dbReference>
<dbReference type="PRINTS" id="PR00091">
    <property type="entry name" value="NITROGNASEII"/>
</dbReference>
<sequence length="259" mass="28240">MKVGDTVGKIISIANQKGGVGKTTTSVNLGACLAYIGKRVLLVDIDPQGNATSGVGLEKADIDQCIYDVLVDDVEAPKVIRPTGVENLYAIPATIQLAGAEIELVPTISRELRLKRALEEVKEQYDFIIIDCPPSLGLLTLNALTASDAVLIPVQCEYYALEGLSQLLNTVRLVQKHLNHDLKIEGVLLTMLDARTNLGLQVIEEVKKYFQDKVYQTVIPRNVRLSEAPSHGEPIIIYDPKSRGAEVYLDLAKEVAVHG</sequence>